<dbReference type="EMBL" id="JAAABM010000009">
    <property type="protein sequence ID" value="KAF7675284.1"/>
    <property type="molecule type" value="Genomic_DNA"/>
</dbReference>
<evidence type="ECO:0000313" key="3">
    <source>
        <dbReference type="Proteomes" id="UP000596902"/>
    </source>
</evidence>
<reference evidence="2" key="1">
    <citation type="submission" date="2020-01" db="EMBL/GenBank/DDBJ databases">
        <authorList>
            <person name="Feng Z.H.Z."/>
        </authorList>
    </citation>
    <scope>NUCLEOTIDE SEQUENCE</scope>
    <source>
        <strain evidence="2">CBS107.38</strain>
    </source>
</reference>
<keyword evidence="3" id="KW-1185">Reference proteome</keyword>
<reference evidence="2" key="2">
    <citation type="submission" date="2020-08" db="EMBL/GenBank/DDBJ databases">
        <title>Draft Genome Sequence of Cumin Blight Pathogen Alternaria burnsii.</title>
        <authorList>
            <person name="Feng Z."/>
        </authorList>
    </citation>
    <scope>NUCLEOTIDE SEQUENCE</scope>
    <source>
        <strain evidence="2">CBS107.38</strain>
    </source>
</reference>
<comment type="caution">
    <text evidence="2">The sequence shown here is derived from an EMBL/GenBank/DDBJ whole genome shotgun (WGS) entry which is preliminary data.</text>
</comment>
<dbReference type="AlphaFoldDB" id="A0A8H7B141"/>
<evidence type="ECO:0000256" key="1">
    <source>
        <dbReference type="SAM" id="MobiDB-lite"/>
    </source>
</evidence>
<protein>
    <submittedName>
        <fullName evidence="2">Uncharacterized protein</fullName>
    </submittedName>
</protein>
<sequence length="97" mass="10935">MSQGNSCRVKPAETLLTAGLRYSRYEYWSPEVALCVTAKSPKQRRKPRYEFDLLNQHCDTTVDLNRSTQPWVEAVGSASSNPTLPPVPQVSKLDVRL</sequence>
<name>A0A8H7B141_9PLEO</name>
<proteinExistence type="predicted"/>
<dbReference type="GeneID" id="62205272"/>
<gene>
    <name evidence="2" type="ORF">GT037_007047</name>
</gene>
<dbReference type="RefSeq" id="XP_038785566.1">
    <property type="nucleotide sequence ID" value="XM_038932094.1"/>
</dbReference>
<evidence type="ECO:0000313" key="2">
    <source>
        <dbReference type="EMBL" id="KAF7675284.1"/>
    </source>
</evidence>
<accession>A0A8H7B141</accession>
<feature type="region of interest" description="Disordered" evidence="1">
    <location>
        <begin position="75"/>
        <end position="97"/>
    </location>
</feature>
<organism evidence="2 3">
    <name type="scientific">Alternaria burnsii</name>
    <dbReference type="NCBI Taxonomy" id="1187904"/>
    <lineage>
        <taxon>Eukaryota</taxon>
        <taxon>Fungi</taxon>
        <taxon>Dikarya</taxon>
        <taxon>Ascomycota</taxon>
        <taxon>Pezizomycotina</taxon>
        <taxon>Dothideomycetes</taxon>
        <taxon>Pleosporomycetidae</taxon>
        <taxon>Pleosporales</taxon>
        <taxon>Pleosporineae</taxon>
        <taxon>Pleosporaceae</taxon>
        <taxon>Alternaria</taxon>
        <taxon>Alternaria sect. Alternaria</taxon>
    </lineage>
</organism>
<dbReference type="Proteomes" id="UP000596902">
    <property type="component" value="Unassembled WGS sequence"/>
</dbReference>